<evidence type="ECO:0000256" key="8">
    <source>
        <dbReference type="RuleBase" id="RU366003"/>
    </source>
</evidence>
<sequence>MPYSHHSHSGQFCGHAKDTLEEVIQAAIARGFYSFCLTEHIPRPREDFYPEEESSHSVESLEKLFDDFMTEAHRLRDIYSSQIRLPIGLESEWIRPSTLPLIQGLLTKYTVDFFIGSVHHVHTIPIDFDRSTYEKARAEAGGTDERLFEDYFDSQYDMLQALQPPVVGHFDLIRLFSDAPNDDFKGLKGVWGKMQRNLEYIASYGGLLELNSAALRKGLAQPYPRLLICQMFQDLGGGFVMSDDSHGIEQVGTNYPRLLAFIQSAGIDRIYYADADAPGTRARFPSVGFSSIAIDELAQLPFWKS</sequence>
<comment type="similarity">
    <text evidence="2 8">Belongs to the PHP hydrolase family. HisK subfamily.</text>
</comment>
<gene>
    <name evidence="10" type="ORF">P154DRAFT_462737</name>
</gene>
<dbReference type="CDD" id="cd12110">
    <property type="entry name" value="PHP_HisPPase_Hisj_like"/>
    <property type="match status" value="1"/>
</dbReference>
<name>A0A6A5WK10_9PLEO</name>
<accession>A0A6A5WK10</accession>
<proteinExistence type="inferred from homology"/>
<dbReference type="EC" id="3.1.3.15" evidence="3 8"/>
<evidence type="ECO:0000256" key="2">
    <source>
        <dbReference type="ARBA" id="ARBA00009152"/>
    </source>
</evidence>
<evidence type="ECO:0000313" key="10">
    <source>
        <dbReference type="EMBL" id="KAF2002240.1"/>
    </source>
</evidence>
<dbReference type="GO" id="GO:0005737">
    <property type="term" value="C:cytoplasm"/>
    <property type="evidence" value="ECO:0007669"/>
    <property type="project" value="TreeGrafter"/>
</dbReference>
<evidence type="ECO:0000256" key="7">
    <source>
        <dbReference type="ARBA" id="ARBA00049158"/>
    </source>
</evidence>
<dbReference type="Gene3D" id="3.20.20.140">
    <property type="entry name" value="Metal-dependent hydrolases"/>
    <property type="match status" value="1"/>
</dbReference>
<dbReference type="SUPFAM" id="SSF89550">
    <property type="entry name" value="PHP domain-like"/>
    <property type="match status" value="1"/>
</dbReference>
<evidence type="ECO:0000256" key="6">
    <source>
        <dbReference type="ARBA" id="ARBA00023102"/>
    </source>
</evidence>
<dbReference type="NCBIfam" id="TIGR01856">
    <property type="entry name" value="hisJ_fam"/>
    <property type="match status" value="1"/>
</dbReference>
<dbReference type="GO" id="GO:0004401">
    <property type="term" value="F:histidinol-phosphatase activity"/>
    <property type="evidence" value="ECO:0007669"/>
    <property type="project" value="UniProtKB-UniRule"/>
</dbReference>
<comment type="pathway">
    <text evidence="1 8">Amino-acid biosynthesis; L-histidine biosynthesis; L-histidine from 5-phospho-alpha-D-ribose 1-diphosphate: step 8/9.</text>
</comment>
<dbReference type="InterPro" id="IPR004013">
    <property type="entry name" value="PHP_dom"/>
</dbReference>
<dbReference type="PANTHER" id="PTHR21039:SF0">
    <property type="entry name" value="HISTIDINOL-PHOSPHATASE"/>
    <property type="match status" value="1"/>
</dbReference>
<dbReference type="InterPro" id="IPR010140">
    <property type="entry name" value="Histidinol_P_phosphatase_HisJ"/>
</dbReference>
<keyword evidence="11" id="KW-1185">Reference proteome</keyword>
<evidence type="ECO:0000256" key="4">
    <source>
        <dbReference type="ARBA" id="ARBA00022605"/>
    </source>
</evidence>
<evidence type="ECO:0000256" key="1">
    <source>
        <dbReference type="ARBA" id="ARBA00004970"/>
    </source>
</evidence>
<dbReference type="AlphaFoldDB" id="A0A6A5WK10"/>
<feature type="non-terminal residue" evidence="10">
    <location>
        <position position="305"/>
    </location>
</feature>
<dbReference type="GO" id="GO:0000105">
    <property type="term" value="P:L-histidine biosynthetic process"/>
    <property type="evidence" value="ECO:0007669"/>
    <property type="project" value="UniProtKB-UniRule"/>
</dbReference>
<dbReference type="PANTHER" id="PTHR21039">
    <property type="entry name" value="HISTIDINOL PHOSPHATASE-RELATED"/>
    <property type="match status" value="1"/>
</dbReference>
<evidence type="ECO:0000256" key="5">
    <source>
        <dbReference type="ARBA" id="ARBA00022801"/>
    </source>
</evidence>
<keyword evidence="6 8" id="KW-0368">Histidine biosynthesis</keyword>
<evidence type="ECO:0000256" key="3">
    <source>
        <dbReference type="ARBA" id="ARBA00013085"/>
    </source>
</evidence>
<protein>
    <recommendedName>
        <fullName evidence="3 8">Histidinol-phosphatase</fullName>
        <shortName evidence="8">HolPase</shortName>
        <ecNumber evidence="3 8">3.1.3.15</ecNumber>
    </recommendedName>
</protein>
<organism evidence="10 11">
    <name type="scientific">Amniculicola lignicola CBS 123094</name>
    <dbReference type="NCBI Taxonomy" id="1392246"/>
    <lineage>
        <taxon>Eukaryota</taxon>
        <taxon>Fungi</taxon>
        <taxon>Dikarya</taxon>
        <taxon>Ascomycota</taxon>
        <taxon>Pezizomycotina</taxon>
        <taxon>Dothideomycetes</taxon>
        <taxon>Pleosporomycetidae</taxon>
        <taxon>Pleosporales</taxon>
        <taxon>Amniculicolaceae</taxon>
        <taxon>Amniculicola</taxon>
    </lineage>
</organism>
<dbReference type="UniPathway" id="UPA00031">
    <property type="reaction ID" value="UER00013"/>
</dbReference>
<evidence type="ECO:0000313" key="11">
    <source>
        <dbReference type="Proteomes" id="UP000799779"/>
    </source>
</evidence>
<evidence type="ECO:0000259" key="9">
    <source>
        <dbReference type="Pfam" id="PF02811"/>
    </source>
</evidence>
<reference evidence="10" key="1">
    <citation type="journal article" date="2020" name="Stud. Mycol.">
        <title>101 Dothideomycetes genomes: a test case for predicting lifestyles and emergence of pathogens.</title>
        <authorList>
            <person name="Haridas S."/>
            <person name="Albert R."/>
            <person name="Binder M."/>
            <person name="Bloem J."/>
            <person name="Labutti K."/>
            <person name="Salamov A."/>
            <person name="Andreopoulos B."/>
            <person name="Baker S."/>
            <person name="Barry K."/>
            <person name="Bills G."/>
            <person name="Bluhm B."/>
            <person name="Cannon C."/>
            <person name="Castanera R."/>
            <person name="Culley D."/>
            <person name="Daum C."/>
            <person name="Ezra D."/>
            <person name="Gonzalez J."/>
            <person name="Henrissat B."/>
            <person name="Kuo A."/>
            <person name="Liang C."/>
            <person name="Lipzen A."/>
            <person name="Lutzoni F."/>
            <person name="Magnuson J."/>
            <person name="Mondo S."/>
            <person name="Nolan M."/>
            <person name="Ohm R."/>
            <person name="Pangilinan J."/>
            <person name="Park H.-J."/>
            <person name="Ramirez L."/>
            <person name="Alfaro M."/>
            <person name="Sun H."/>
            <person name="Tritt A."/>
            <person name="Yoshinaga Y."/>
            <person name="Zwiers L.-H."/>
            <person name="Turgeon B."/>
            <person name="Goodwin S."/>
            <person name="Spatafora J."/>
            <person name="Crous P."/>
            <person name="Grigoriev I."/>
        </authorList>
    </citation>
    <scope>NUCLEOTIDE SEQUENCE</scope>
    <source>
        <strain evidence="10">CBS 123094</strain>
    </source>
</reference>
<keyword evidence="4 8" id="KW-0028">Amino-acid biosynthesis</keyword>
<dbReference type="Pfam" id="PF02811">
    <property type="entry name" value="PHP"/>
    <property type="match status" value="1"/>
</dbReference>
<feature type="domain" description="PHP" evidence="9">
    <location>
        <begin position="5"/>
        <end position="213"/>
    </location>
</feature>
<dbReference type="InterPro" id="IPR016195">
    <property type="entry name" value="Pol/histidinol_Pase-like"/>
</dbReference>
<dbReference type="OrthoDB" id="5957391at2759"/>
<keyword evidence="5 8" id="KW-0378">Hydrolase</keyword>
<comment type="catalytic activity">
    <reaction evidence="7 8">
        <text>L-histidinol phosphate + H2O = L-histidinol + phosphate</text>
        <dbReference type="Rhea" id="RHEA:14465"/>
        <dbReference type="ChEBI" id="CHEBI:15377"/>
        <dbReference type="ChEBI" id="CHEBI:43474"/>
        <dbReference type="ChEBI" id="CHEBI:57699"/>
        <dbReference type="ChEBI" id="CHEBI:57980"/>
        <dbReference type="EC" id="3.1.3.15"/>
    </reaction>
</comment>
<dbReference type="EMBL" id="ML977578">
    <property type="protein sequence ID" value="KAF2002240.1"/>
    <property type="molecule type" value="Genomic_DNA"/>
</dbReference>
<dbReference type="FunFam" id="3.20.20.140:FF:000059">
    <property type="entry name" value="Histidinol-phosphatase"/>
    <property type="match status" value="1"/>
</dbReference>
<dbReference type="Proteomes" id="UP000799779">
    <property type="component" value="Unassembled WGS sequence"/>
</dbReference>